<feature type="signal peptide" evidence="2">
    <location>
        <begin position="1"/>
        <end position="23"/>
    </location>
</feature>
<dbReference type="Gene3D" id="2.70.220.10">
    <property type="entry name" value="Ganglioside GM2 activator"/>
    <property type="match status" value="1"/>
</dbReference>
<dbReference type="Proteomes" id="UP000838412">
    <property type="component" value="Chromosome 5"/>
</dbReference>
<dbReference type="SMART" id="SM00737">
    <property type="entry name" value="ML"/>
    <property type="match status" value="1"/>
</dbReference>
<dbReference type="EMBL" id="OV696690">
    <property type="protein sequence ID" value="CAH1266045.1"/>
    <property type="molecule type" value="Genomic_DNA"/>
</dbReference>
<dbReference type="AlphaFoldDB" id="A0A8K0A1Y4"/>
<feature type="chain" id="PRO_5035472133" evidence="2">
    <location>
        <begin position="24"/>
        <end position="224"/>
    </location>
</feature>
<name>A0A8K0A1Y4_BRALA</name>
<dbReference type="PANTHER" id="PTHR17357">
    <property type="entry name" value="GM2 GANGLIOSIDE ACTIVATOR PROTEIN"/>
    <property type="match status" value="1"/>
</dbReference>
<protein>
    <submittedName>
        <fullName evidence="4">GM2A protein</fullName>
    </submittedName>
</protein>
<evidence type="ECO:0000256" key="1">
    <source>
        <dbReference type="ARBA" id="ARBA00022729"/>
    </source>
</evidence>
<dbReference type="SUPFAM" id="SSF63707">
    <property type="entry name" value="Ganglioside M2 (gm2) activator"/>
    <property type="match status" value="1"/>
</dbReference>
<dbReference type="OrthoDB" id="6409159at2759"/>
<dbReference type="Pfam" id="PF02221">
    <property type="entry name" value="E1_DerP2_DerF2"/>
    <property type="match status" value="1"/>
</dbReference>
<dbReference type="GO" id="GO:0009898">
    <property type="term" value="C:cytoplasmic side of plasma membrane"/>
    <property type="evidence" value="ECO:0007669"/>
    <property type="project" value="TreeGrafter"/>
</dbReference>
<accession>A0A8K0A1Y4</accession>
<evidence type="ECO:0000313" key="4">
    <source>
        <dbReference type="EMBL" id="CAH1266045.1"/>
    </source>
</evidence>
<dbReference type="GO" id="GO:0005319">
    <property type="term" value="F:lipid transporter activity"/>
    <property type="evidence" value="ECO:0007669"/>
    <property type="project" value="TreeGrafter"/>
</dbReference>
<evidence type="ECO:0000313" key="5">
    <source>
        <dbReference type="Proteomes" id="UP000838412"/>
    </source>
</evidence>
<dbReference type="GO" id="GO:0006689">
    <property type="term" value="P:ganglioside catabolic process"/>
    <property type="evidence" value="ECO:0007669"/>
    <property type="project" value="InterPro"/>
</dbReference>
<evidence type="ECO:0000259" key="3">
    <source>
        <dbReference type="SMART" id="SM00737"/>
    </source>
</evidence>
<proteinExistence type="predicted"/>
<feature type="domain" description="MD-2-related lipid-recognition" evidence="3">
    <location>
        <begin position="69"/>
        <end position="220"/>
    </location>
</feature>
<dbReference type="InterPro" id="IPR003172">
    <property type="entry name" value="ML_dom"/>
</dbReference>
<dbReference type="GO" id="GO:0008047">
    <property type="term" value="F:enzyme activator activity"/>
    <property type="evidence" value="ECO:0007669"/>
    <property type="project" value="InterPro"/>
</dbReference>
<sequence length="224" mass="24523">MDRKLVFQSLFFAAIAVLFVASAVKPSDEASLRMIMDLLRVPQTPERFKTETNEVDFQSHGLQVMKFRWDNCGSAEDPVKVKNVTLLPDPVKLPGDAKLGFTAQIFTTVDSPLKAQVVIKKKTFLGWIEVPCIDNVGSCSYSDLCSKIPGKQGDTCPPPLSTYGIPCHCPFRVGNYTLPPTNVDIKSTGGLPSWLENGDYQVQATVSSNGTRLACYKAELSLTS</sequence>
<dbReference type="PANTHER" id="PTHR17357:SF0">
    <property type="entry name" value="GANGLIOSIDE GM2 ACTIVATOR"/>
    <property type="match status" value="1"/>
</dbReference>
<organism evidence="4 5">
    <name type="scientific">Branchiostoma lanceolatum</name>
    <name type="common">Common lancelet</name>
    <name type="synonym">Amphioxus lanceolatum</name>
    <dbReference type="NCBI Taxonomy" id="7740"/>
    <lineage>
        <taxon>Eukaryota</taxon>
        <taxon>Metazoa</taxon>
        <taxon>Chordata</taxon>
        <taxon>Cephalochordata</taxon>
        <taxon>Leptocardii</taxon>
        <taxon>Amphioxiformes</taxon>
        <taxon>Branchiostomatidae</taxon>
        <taxon>Branchiostoma</taxon>
    </lineage>
</organism>
<dbReference type="InterPro" id="IPR028996">
    <property type="entry name" value="GM2-AP"/>
</dbReference>
<keyword evidence="5" id="KW-1185">Reference proteome</keyword>
<evidence type="ECO:0000256" key="2">
    <source>
        <dbReference type="SAM" id="SignalP"/>
    </source>
</evidence>
<gene>
    <name evidence="4" type="primary">GM2A</name>
    <name evidence="4" type="ORF">BLAG_LOCUS19796</name>
</gene>
<reference evidence="4" key="1">
    <citation type="submission" date="2022-01" db="EMBL/GenBank/DDBJ databases">
        <authorList>
            <person name="Braso-Vives M."/>
        </authorList>
    </citation>
    <scope>NUCLEOTIDE SEQUENCE</scope>
</reference>
<keyword evidence="1 2" id="KW-0732">Signal</keyword>
<dbReference type="InterPro" id="IPR036846">
    <property type="entry name" value="GM2-AP_sf"/>
</dbReference>